<dbReference type="GO" id="GO:0046872">
    <property type="term" value="F:metal ion binding"/>
    <property type="evidence" value="ECO:0007669"/>
    <property type="project" value="UniProtKB-UniRule"/>
</dbReference>
<reference evidence="8" key="1">
    <citation type="submission" date="2016-10" db="EMBL/GenBank/DDBJ databases">
        <authorList>
            <person name="Varghese N."/>
            <person name="Submissions S."/>
        </authorList>
    </citation>
    <scope>NUCLEOTIDE SEQUENCE [LARGE SCALE GENOMIC DNA]</scope>
    <source>
        <strain evidence="8">KHC7</strain>
    </source>
</reference>
<feature type="binding site" evidence="6">
    <location>
        <begin position="179"/>
        <end position="184"/>
    </location>
    <ligand>
        <name>NAD(+)</name>
        <dbReference type="ChEBI" id="CHEBI:57540"/>
    </ligand>
</feature>
<dbReference type="Proteomes" id="UP000199355">
    <property type="component" value="Unassembled WGS sequence"/>
</dbReference>
<keyword evidence="2 6" id="KW-0418">Kinase</keyword>
<feature type="binding site" evidence="6">
    <location>
        <position position="149"/>
    </location>
    <ligand>
        <name>NAD(+)</name>
        <dbReference type="ChEBI" id="CHEBI:57540"/>
    </ligand>
</feature>
<feature type="binding site" evidence="6">
    <location>
        <position position="166"/>
    </location>
    <ligand>
        <name>NAD(+)</name>
        <dbReference type="ChEBI" id="CHEBI:57540"/>
    </ligand>
</feature>
<dbReference type="STRING" id="571438.SAMN05192586_10683"/>
<dbReference type="PANTHER" id="PTHR20275:SF0">
    <property type="entry name" value="NAD KINASE"/>
    <property type="match status" value="1"/>
</dbReference>
<keyword evidence="4 6" id="KW-0520">NAD</keyword>
<evidence type="ECO:0000256" key="6">
    <source>
        <dbReference type="HAMAP-Rule" id="MF_00361"/>
    </source>
</evidence>
<dbReference type="InterPro" id="IPR002504">
    <property type="entry name" value="NADK"/>
</dbReference>
<dbReference type="GO" id="GO:0005737">
    <property type="term" value="C:cytoplasm"/>
    <property type="evidence" value="ECO:0007669"/>
    <property type="project" value="UniProtKB-SubCell"/>
</dbReference>
<dbReference type="HAMAP" id="MF_00361">
    <property type="entry name" value="NAD_kinase"/>
    <property type="match status" value="1"/>
</dbReference>
<evidence type="ECO:0000256" key="5">
    <source>
        <dbReference type="ARBA" id="ARBA00047925"/>
    </source>
</evidence>
<dbReference type="OrthoDB" id="9774737at2"/>
<dbReference type="Pfam" id="PF01513">
    <property type="entry name" value="NAD_kinase"/>
    <property type="match status" value="1"/>
</dbReference>
<keyword evidence="6" id="KW-0547">Nucleotide-binding</keyword>
<dbReference type="AlphaFoldDB" id="A0A1G7LI00"/>
<evidence type="ECO:0000313" key="7">
    <source>
        <dbReference type="EMBL" id="SDF49105.1"/>
    </source>
</evidence>
<comment type="caution">
    <text evidence="6">Lacks conserved residue(s) required for the propagation of feature annotation.</text>
</comment>
<evidence type="ECO:0000256" key="4">
    <source>
        <dbReference type="ARBA" id="ARBA00023027"/>
    </source>
</evidence>
<dbReference type="GO" id="GO:0006741">
    <property type="term" value="P:NADP+ biosynthetic process"/>
    <property type="evidence" value="ECO:0007669"/>
    <property type="project" value="UniProtKB-UniRule"/>
</dbReference>
<evidence type="ECO:0000256" key="2">
    <source>
        <dbReference type="ARBA" id="ARBA00022777"/>
    </source>
</evidence>
<keyword evidence="6" id="KW-0067">ATP-binding</keyword>
<dbReference type="PANTHER" id="PTHR20275">
    <property type="entry name" value="NAD KINASE"/>
    <property type="match status" value="1"/>
</dbReference>
<evidence type="ECO:0000256" key="1">
    <source>
        <dbReference type="ARBA" id="ARBA00022679"/>
    </source>
</evidence>
<comment type="catalytic activity">
    <reaction evidence="5 6">
        <text>NAD(+) + ATP = ADP + NADP(+) + H(+)</text>
        <dbReference type="Rhea" id="RHEA:18629"/>
        <dbReference type="ChEBI" id="CHEBI:15378"/>
        <dbReference type="ChEBI" id="CHEBI:30616"/>
        <dbReference type="ChEBI" id="CHEBI:57540"/>
        <dbReference type="ChEBI" id="CHEBI:58349"/>
        <dbReference type="ChEBI" id="CHEBI:456216"/>
        <dbReference type="EC" id="2.7.1.23"/>
    </reaction>
</comment>
<feature type="binding site" evidence="6">
    <location>
        <position position="168"/>
    </location>
    <ligand>
        <name>NAD(+)</name>
        <dbReference type="ChEBI" id="CHEBI:57540"/>
    </ligand>
</feature>
<sequence length="290" mass="30637">MKKPPSRNILLVCKARHERATALGEEIGTWLRRQGHRATVITAEQDSPAYGQEDLDFVVVLGGDGTMLGVARRLVGRGVPVLGINFGRVGFLTDAQPDQWQDKLVECLYGDEPVRACMALTWSVTRQGGVLASGHGVNDVVLSRGSLARLVSMEIAVNGVRMGALRSDGVIVCTPIGSSGYSVSAGGPLLYPSMEALGFVPICPFLNTIAPMVFDGNTSLTMEILHGSTDCYLTADGQEGMLLERGDVVRVGGLPAAVQFMGEGTCFFERLRSRGFVLQGAPGGLGGGLA</sequence>
<dbReference type="Pfam" id="PF20143">
    <property type="entry name" value="NAD_kinase_C"/>
    <property type="match status" value="1"/>
</dbReference>
<dbReference type="InterPro" id="IPR017438">
    <property type="entry name" value="ATP-NAD_kinase_N"/>
</dbReference>
<proteinExistence type="inferred from homology"/>
<feature type="binding site" evidence="6">
    <location>
        <position position="238"/>
    </location>
    <ligand>
        <name>NAD(+)</name>
        <dbReference type="ChEBI" id="CHEBI:57540"/>
    </ligand>
</feature>
<dbReference type="EC" id="2.7.1.23" evidence="6"/>
<feature type="binding site" evidence="6">
    <location>
        <begin position="138"/>
        <end position="139"/>
    </location>
    <ligand>
        <name>NAD(+)</name>
        <dbReference type="ChEBI" id="CHEBI:57540"/>
    </ligand>
</feature>
<protein>
    <recommendedName>
        <fullName evidence="6">NAD kinase</fullName>
        <ecNumber evidence="6">2.7.1.23</ecNumber>
    </recommendedName>
    <alternativeName>
        <fullName evidence="6">ATP-dependent NAD kinase</fullName>
    </alternativeName>
</protein>
<dbReference type="GO" id="GO:0005524">
    <property type="term" value="F:ATP binding"/>
    <property type="evidence" value="ECO:0007669"/>
    <property type="project" value="UniProtKB-KW"/>
</dbReference>
<evidence type="ECO:0000313" key="8">
    <source>
        <dbReference type="Proteomes" id="UP000199355"/>
    </source>
</evidence>
<dbReference type="Gene3D" id="3.40.50.10330">
    <property type="entry name" value="Probable inorganic polyphosphate/atp-NAD kinase, domain 1"/>
    <property type="match status" value="1"/>
</dbReference>
<dbReference type="EMBL" id="FNBX01000006">
    <property type="protein sequence ID" value="SDF49105.1"/>
    <property type="molecule type" value="Genomic_DNA"/>
</dbReference>
<dbReference type="InterPro" id="IPR016064">
    <property type="entry name" value="NAD/diacylglycerol_kinase_sf"/>
</dbReference>
<keyword evidence="3 6" id="KW-0521">NADP</keyword>
<dbReference type="GO" id="GO:0051287">
    <property type="term" value="F:NAD binding"/>
    <property type="evidence" value="ECO:0007669"/>
    <property type="project" value="UniProtKB-ARBA"/>
</dbReference>
<dbReference type="CDD" id="cd01653">
    <property type="entry name" value="GATase1"/>
    <property type="match status" value="1"/>
</dbReference>
<feature type="binding site" evidence="6">
    <location>
        <position position="176"/>
    </location>
    <ligand>
        <name>NAD(+)</name>
        <dbReference type="ChEBI" id="CHEBI:57540"/>
    </ligand>
</feature>
<dbReference type="GO" id="GO:0019674">
    <property type="term" value="P:NAD+ metabolic process"/>
    <property type="evidence" value="ECO:0007669"/>
    <property type="project" value="InterPro"/>
</dbReference>
<comment type="function">
    <text evidence="6">Involved in the regulation of the intracellular balance of NAD and NADP, and is a key enzyme in the biosynthesis of NADP. Catalyzes specifically the phosphorylation on 2'-hydroxyl of the adenosine moiety of NAD to yield NADP.</text>
</comment>
<dbReference type="SUPFAM" id="SSF111331">
    <property type="entry name" value="NAD kinase/diacylglycerol kinase-like"/>
    <property type="match status" value="1"/>
</dbReference>
<comment type="subcellular location">
    <subcellularLocation>
        <location evidence="6">Cytoplasm</location>
    </subcellularLocation>
</comment>
<dbReference type="GO" id="GO:0003951">
    <property type="term" value="F:NAD+ kinase activity"/>
    <property type="evidence" value="ECO:0007669"/>
    <property type="project" value="UniProtKB-UniRule"/>
</dbReference>
<dbReference type="InterPro" id="IPR017437">
    <property type="entry name" value="ATP-NAD_kinase_PpnK-typ_C"/>
</dbReference>
<feature type="active site" description="Proton acceptor" evidence="6">
    <location>
        <position position="64"/>
    </location>
</feature>
<name>A0A1G7LI00_9BACT</name>
<evidence type="ECO:0000256" key="3">
    <source>
        <dbReference type="ARBA" id="ARBA00022857"/>
    </source>
</evidence>
<gene>
    <name evidence="6" type="primary">nadK</name>
    <name evidence="7" type="ORF">SAMN05192586_10683</name>
</gene>
<keyword evidence="6" id="KW-0963">Cytoplasm</keyword>
<comment type="cofactor">
    <cofactor evidence="6">
        <name>a divalent metal cation</name>
        <dbReference type="ChEBI" id="CHEBI:60240"/>
    </cofactor>
</comment>
<organism evidence="7 8">
    <name type="scientific">Desulfovibrio legallii</name>
    <dbReference type="NCBI Taxonomy" id="571438"/>
    <lineage>
        <taxon>Bacteria</taxon>
        <taxon>Pseudomonadati</taxon>
        <taxon>Thermodesulfobacteriota</taxon>
        <taxon>Desulfovibrionia</taxon>
        <taxon>Desulfovibrionales</taxon>
        <taxon>Desulfovibrionaceae</taxon>
        <taxon>Desulfovibrio</taxon>
    </lineage>
</organism>
<keyword evidence="8" id="KW-1185">Reference proteome</keyword>
<accession>A0A1G7LI00</accession>
<dbReference type="Gene3D" id="2.60.200.30">
    <property type="entry name" value="Probable inorganic polyphosphate/atp-NAD kinase, domain 2"/>
    <property type="match status" value="1"/>
</dbReference>
<dbReference type="RefSeq" id="WP_092153327.1">
    <property type="nucleotide sequence ID" value="NZ_FNBX01000006.1"/>
</dbReference>
<keyword evidence="1 6" id="KW-0808">Transferase</keyword>
<comment type="similarity">
    <text evidence="6">Belongs to the NAD kinase family.</text>
</comment>
<feature type="binding site" evidence="6">
    <location>
        <begin position="64"/>
        <end position="65"/>
    </location>
    <ligand>
        <name>NAD(+)</name>
        <dbReference type="ChEBI" id="CHEBI:57540"/>
    </ligand>
</feature>